<gene>
    <name evidence="1" type="ORF">UFOVP274_78</name>
</gene>
<accession>A0A6J5LL11</accession>
<organism evidence="1">
    <name type="scientific">uncultured Caudovirales phage</name>
    <dbReference type="NCBI Taxonomy" id="2100421"/>
    <lineage>
        <taxon>Viruses</taxon>
        <taxon>Duplodnaviria</taxon>
        <taxon>Heunggongvirae</taxon>
        <taxon>Uroviricota</taxon>
        <taxon>Caudoviricetes</taxon>
        <taxon>Peduoviridae</taxon>
        <taxon>Maltschvirus</taxon>
        <taxon>Maltschvirus maltsch</taxon>
    </lineage>
</organism>
<name>A0A6J5LL11_9CAUD</name>
<reference evidence="1" key="1">
    <citation type="submission" date="2020-04" db="EMBL/GenBank/DDBJ databases">
        <authorList>
            <person name="Chiriac C."/>
            <person name="Salcher M."/>
            <person name="Ghai R."/>
            <person name="Kavagutti S V."/>
        </authorList>
    </citation>
    <scope>NUCLEOTIDE SEQUENCE</scope>
</reference>
<dbReference type="EMBL" id="LR796296">
    <property type="protein sequence ID" value="CAB4134891.1"/>
    <property type="molecule type" value="Genomic_DNA"/>
</dbReference>
<evidence type="ECO:0000313" key="1">
    <source>
        <dbReference type="EMBL" id="CAB4134891.1"/>
    </source>
</evidence>
<protein>
    <submittedName>
        <fullName evidence="1">Uncharacterized protein</fullName>
    </submittedName>
</protein>
<proteinExistence type="predicted"/>
<dbReference type="PROSITE" id="PS51257">
    <property type="entry name" value="PROKAR_LIPOPROTEIN"/>
    <property type="match status" value="1"/>
</dbReference>
<sequence length="51" mass="5709">MKFALLVLATLLIFAMWVLLLLNLMTGCGEVYHHADGSTSRGECVVINWEK</sequence>